<sequence>MKRDDQRFLLHMHKDILVIRKFILPLCTLLLAGCQAQSIPLPKSQKLSPDKVAQIAATIEQKYPKLSTELRSKLLNTVVQSLDNMVFVEGGEFQMGDFGWPYDDDPTNLCEWPCGVEPERMGRITMFGNDDFVHPVKLNSYYLSKFQVKLQDFDLFFTVHGKPLFDAEYRSRKDLQYLFQANLPAPTKSWQEAKYYCNWLGQLSGYAVDLPTEAQWEYAARNRGRHVVFPTDNGSLNYGRNFPEPDEMDTFPVDRFVPNPLGIYNLSGNATDWVNDWYDKDYYRYSPIENPQGPDTGTQRIRRGTSVLEDTIATASAVRRWGVEPLQKDYHPTVSFRCSIQSEKAF</sequence>
<evidence type="ECO:0000259" key="1">
    <source>
        <dbReference type="Pfam" id="PF03781"/>
    </source>
</evidence>
<proteinExistence type="predicted"/>
<name>A0AB39I4L6_9PSED</name>
<reference evidence="2" key="1">
    <citation type="submission" date="2024-07" db="EMBL/GenBank/DDBJ databases">
        <title>Identification and characteristics of a novel species of coltsfoot's symbiotic bacteria.</title>
        <authorList>
            <person name="Juszczyk A."/>
            <person name="Jasielczuk I."/>
            <person name="Gurgul A."/>
            <person name="Rogala M."/>
            <person name="Kowalczyk A."/>
            <person name="Szmatola T."/>
            <person name="Kosecka-Strojek M."/>
            <person name="Arent Z."/>
            <person name="Latowski D."/>
        </authorList>
    </citation>
    <scope>NUCLEOTIDE SEQUENCE</scope>
    <source>
        <strain evidence="2">Hg7Tf</strain>
    </source>
</reference>
<feature type="domain" description="Sulfatase-modifying factor enzyme-like" evidence="1">
    <location>
        <begin position="82"/>
        <end position="320"/>
    </location>
</feature>
<dbReference type="PROSITE" id="PS51257">
    <property type="entry name" value="PROKAR_LIPOPROTEIN"/>
    <property type="match status" value="1"/>
</dbReference>
<dbReference type="PANTHER" id="PTHR23150">
    <property type="entry name" value="SULFATASE MODIFYING FACTOR 1, 2"/>
    <property type="match status" value="1"/>
</dbReference>
<dbReference type="GO" id="GO:0120147">
    <property type="term" value="F:formylglycine-generating oxidase activity"/>
    <property type="evidence" value="ECO:0007669"/>
    <property type="project" value="TreeGrafter"/>
</dbReference>
<dbReference type="Gene3D" id="3.90.1580.10">
    <property type="entry name" value="paralog of FGE (formylglycine-generating enzyme)"/>
    <property type="match status" value="1"/>
</dbReference>
<dbReference type="PANTHER" id="PTHR23150:SF19">
    <property type="entry name" value="FORMYLGLYCINE-GENERATING ENZYME"/>
    <property type="match status" value="1"/>
</dbReference>
<evidence type="ECO:0000313" key="2">
    <source>
        <dbReference type="EMBL" id="XDK38358.1"/>
    </source>
</evidence>
<dbReference type="InterPro" id="IPR005532">
    <property type="entry name" value="SUMF_dom"/>
</dbReference>
<dbReference type="SUPFAM" id="SSF56436">
    <property type="entry name" value="C-type lectin-like"/>
    <property type="match status" value="1"/>
</dbReference>
<organism evidence="2">
    <name type="scientific">Pseudomonas sp. Hg7Tf</name>
    <dbReference type="NCBI Taxonomy" id="3236988"/>
    <lineage>
        <taxon>Bacteria</taxon>
        <taxon>Pseudomonadati</taxon>
        <taxon>Pseudomonadota</taxon>
        <taxon>Gammaproteobacteria</taxon>
        <taxon>Pseudomonadales</taxon>
        <taxon>Pseudomonadaceae</taxon>
        <taxon>Pseudomonas</taxon>
    </lineage>
</organism>
<dbReference type="InterPro" id="IPR042095">
    <property type="entry name" value="SUMF_sf"/>
</dbReference>
<dbReference type="InterPro" id="IPR051043">
    <property type="entry name" value="Sulfatase_Mod_Factor_Kinase"/>
</dbReference>
<dbReference type="RefSeq" id="WP_280041421.1">
    <property type="nucleotide sequence ID" value="NZ_CP162607.1"/>
</dbReference>
<dbReference type="EMBL" id="CP162607">
    <property type="protein sequence ID" value="XDK38358.1"/>
    <property type="molecule type" value="Genomic_DNA"/>
</dbReference>
<accession>A0AB39I4L6</accession>
<gene>
    <name evidence="2" type="ORF">AB4Y39_06770</name>
</gene>
<dbReference type="AlphaFoldDB" id="A0AB39I4L6"/>
<dbReference type="InterPro" id="IPR016187">
    <property type="entry name" value="CTDL_fold"/>
</dbReference>
<protein>
    <submittedName>
        <fullName evidence="2">Formylglycine-generating enzyme family protein</fullName>
    </submittedName>
</protein>
<dbReference type="Pfam" id="PF03781">
    <property type="entry name" value="FGE-sulfatase"/>
    <property type="match status" value="1"/>
</dbReference>